<evidence type="ECO:0000256" key="1">
    <source>
        <dbReference type="ARBA" id="ARBA00004123"/>
    </source>
</evidence>
<evidence type="ECO:0000256" key="3">
    <source>
        <dbReference type="ARBA" id="ARBA00022490"/>
    </source>
</evidence>
<evidence type="ECO:0000256" key="5">
    <source>
        <dbReference type="SAM" id="MobiDB-lite"/>
    </source>
</evidence>
<sequence>MSSVSDIRQEEEANVLGNDNVKKTLKRRFTDHDAQNAFNIQRAYRNHRAAREREGKIVSAESRERLSHYAIMKKWGQVVDEAIEKFHESDSLSKTLTNRHAKLRSIMQGLVEVAGQIGKGTDQKDLWLILDNEHWLELYDKEHRYGANLKVYHDEWLKSKTPENFFDWLDKGEGALLNLSVSREQLNQQKVKYLDKSERKQLKVIIKDGLLFYEYTNKLVHTNPSTKYLENHAQKMSYDLTKLTGNLEKDGSPDEKNYVILTIKKNSDDGNKDKNLTNQKDIDESYLGVSAFGGEDDNTSMLSHDSGEDTNVKWIYVTDCYDNLYIHEKIKGHFHHSSFLAGGAICAAGGVKVYQGKLLEINPKSGHYKPGEKHFEALIEHLKSKELDTTYADIIYPNDLLEEKLRKKYHSRLVAHVSLNVGLFMKNVETVTSKQLDFLDRKVKRAASRARKVFHNHKEHKTVITTNHEAKSDQNESNNSLNIVAPIHSEQQSIDNNHDLIEKEKVVDMTIESSSSKTTTTAVAMKETTTTTTAITNNSQSVKIIKGEEKKTKRSSGGFSEFFAQVTTIFGKEKADSAKNNITNQNSNSQNNIQEINQQQDENENRHRKQHYRENSLFGSIKSKGDGESHKEKKSLFDFLHRHNNHQGKDQQNSENDGQRSNHDNNINSETVSNHSSHSNHSKGKEREK</sequence>
<dbReference type="Proteomes" id="UP000789831">
    <property type="component" value="Unassembled WGS sequence"/>
</dbReference>
<dbReference type="PANTHER" id="PTHR31250">
    <property type="entry name" value="IQ DOMAIN-CONTAINING PROTEIN IQM3"/>
    <property type="match status" value="1"/>
</dbReference>
<dbReference type="GO" id="GO:0005634">
    <property type="term" value="C:nucleus"/>
    <property type="evidence" value="ECO:0007669"/>
    <property type="project" value="UniProtKB-SubCell"/>
</dbReference>
<feature type="compositionally biased region" description="Basic and acidic residues" evidence="5">
    <location>
        <begin position="623"/>
        <end position="633"/>
    </location>
</feature>
<gene>
    <name evidence="6" type="ORF">AGERDE_LOCUS2044</name>
</gene>
<feature type="region of interest" description="Disordered" evidence="5">
    <location>
        <begin position="598"/>
        <end position="633"/>
    </location>
</feature>
<comment type="subcellular location">
    <subcellularLocation>
        <location evidence="2">Cytoplasm</location>
    </subcellularLocation>
    <subcellularLocation>
        <location evidence="1">Nucleus</location>
    </subcellularLocation>
</comment>
<accession>A0A9N8YUM4</accession>
<keyword evidence="7" id="KW-1185">Reference proteome</keyword>
<dbReference type="OrthoDB" id="7344096at2759"/>
<name>A0A9N8YUM4_9GLOM</name>
<organism evidence="6 7">
    <name type="scientific">Ambispora gerdemannii</name>
    <dbReference type="NCBI Taxonomy" id="144530"/>
    <lineage>
        <taxon>Eukaryota</taxon>
        <taxon>Fungi</taxon>
        <taxon>Fungi incertae sedis</taxon>
        <taxon>Mucoromycota</taxon>
        <taxon>Glomeromycotina</taxon>
        <taxon>Glomeromycetes</taxon>
        <taxon>Archaeosporales</taxon>
        <taxon>Ambisporaceae</taxon>
        <taxon>Ambispora</taxon>
    </lineage>
</organism>
<dbReference type="EMBL" id="CAJVPL010000160">
    <property type="protein sequence ID" value="CAG8456858.1"/>
    <property type="molecule type" value="Genomic_DNA"/>
</dbReference>
<reference evidence="6" key="1">
    <citation type="submission" date="2021-06" db="EMBL/GenBank/DDBJ databases">
        <authorList>
            <person name="Kallberg Y."/>
            <person name="Tangrot J."/>
            <person name="Rosling A."/>
        </authorList>
    </citation>
    <scope>NUCLEOTIDE SEQUENCE</scope>
    <source>
        <strain evidence="6">MT106</strain>
    </source>
</reference>
<dbReference type="InterPro" id="IPR044159">
    <property type="entry name" value="IQM"/>
</dbReference>
<keyword evidence="4" id="KW-0539">Nucleus</keyword>
<proteinExistence type="predicted"/>
<evidence type="ECO:0000256" key="2">
    <source>
        <dbReference type="ARBA" id="ARBA00004496"/>
    </source>
</evidence>
<dbReference type="PANTHER" id="PTHR31250:SF27">
    <property type="entry name" value="IQ DOMAIN-CONTAINING PROTEIN IQM5"/>
    <property type="match status" value="1"/>
</dbReference>
<evidence type="ECO:0000256" key="4">
    <source>
        <dbReference type="ARBA" id="ARBA00023242"/>
    </source>
</evidence>
<comment type="caution">
    <text evidence="6">The sequence shown here is derived from an EMBL/GenBank/DDBJ whole genome shotgun (WGS) entry which is preliminary data.</text>
</comment>
<dbReference type="GO" id="GO:0005737">
    <property type="term" value="C:cytoplasm"/>
    <property type="evidence" value="ECO:0007669"/>
    <property type="project" value="UniProtKB-SubCell"/>
</dbReference>
<protein>
    <submittedName>
        <fullName evidence="6">4356_t:CDS:1</fullName>
    </submittedName>
</protein>
<feature type="region of interest" description="Disordered" evidence="5">
    <location>
        <begin position="645"/>
        <end position="689"/>
    </location>
</feature>
<evidence type="ECO:0000313" key="7">
    <source>
        <dbReference type="Proteomes" id="UP000789831"/>
    </source>
</evidence>
<dbReference type="AlphaFoldDB" id="A0A9N8YUM4"/>
<evidence type="ECO:0000313" key="6">
    <source>
        <dbReference type="EMBL" id="CAG8456858.1"/>
    </source>
</evidence>
<keyword evidence="3" id="KW-0963">Cytoplasm</keyword>